<evidence type="ECO:0000313" key="1">
    <source>
        <dbReference type="EMBL" id="PRP89259.1"/>
    </source>
</evidence>
<evidence type="ECO:0000313" key="2">
    <source>
        <dbReference type="Proteomes" id="UP000241769"/>
    </source>
</evidence>
<protein>
    <submittedName>
        <fullName evidence="1">Uncharacterized protein</fullName>
    </submittedName>
</protein>
<accession>A0A2P6NZA7</accession>
<organism evidence="1 2">
    <name type="scientific">Planoprotostelium fungivorum</name>
    <dbReference type="NCBI Taxonomy" id="1890364"/>
    <lineage>
        <taxon>Eukaryota</taxon>
        <taxon>Amoebozoa</taxon>
        <taxon>Evosea</taxon>
        <taxon>Variosea</taxon>
        <taxon>Cavosteliida</taxon>
        <taxon>Cavosteliaceae</taxon>
        <taxon>Planoprotostelium</taxon>
    </lineage>
</organism>
<comment type="caution">
    <text evidence="1">The sequence shown here is derived from an EMBL/GenBank/DDBJ whole genome shotgun (WGS) entry which is preliminary data.</text>
</comment>
<keyword evidence="2" id="KW-1185">Reference proteome</keyword>
<gene>
    <name evidence="1" type="ORF">PROFUN_02133</name>
</gene>
<sequence>MDYQVLTLTFQSVYNLFLTLLQVSPDRLKGGGLLFGGPQFFAVNLTCSICSYQFSRLIALEHSTNASPVDPAGTPGSIFSAF</sequence>
<dbReference type="AlphaFoldDB" id="A0A2P6NZA7"/>
<dbReference type="EMBL" id="MDYQ01000004">
    <property type="protein sequence ID" value="PRP89259.1"/>
    <property type="molecule type" value="Genomic_DNA"/>
</dbReference>
<proteinExistence type="predicted"/>
<dbReference type="InParanoid" id="A0A2P6NZA7"/>
<reference evidence="1 2" key="1">
    <citation type="journal article" date="2018" name="Genome Biol. Evol.">
        <title>Multiple Roots of Fruiting Body Formation in Amoebozoa.</title>
        <authorList>
            <person name="Hillmann F."/>
            <person name="Forbes G."/>
            <person name="Novohradska S."/>
            <person name="Ferling I."/>
            <person name="Riege K."/>
            <person name="Groth M."/>
            <person name="Westermann M."/>
            <person name="Marz M."/>
            <person name="Spaller T."/>
            <person name="Winckler T."/>
            <person name="Schaap P."/>
            <person name="Glockner G."/>
        </authorList>
    </citation>
    <scope>NUCLEOTIDE SEQUENCE [LARGE SCALE GENOMIC DNA]</scope>
    <source>
        <strain evidence="1 2">Jena</strain>
    </source>
</reference>
<dbReference type="Proteomes" id="UP000241769">
    <property type="component" value="Unassembled WGS sequence"/>
</dbReference>
<name>A0A2P6NZA7_9EUKA</name>